<dbReference type="Gene3D" id="1.20.5.4130">
    <property type="match status" value="1"/>
</dbReference>
<dbReference type="OMA" id="IMIRNIY"/>
<keyword evidence="3" id="KW-0677">Repeat</keyword>
<dbReference type="PRINTS" id="PR00364">
    <property type="entry name" value="DISEASERSIST"/>
</dbReference>
<keyword evidence="4" id="KW-0547">Nucleotide-binding</keyword>
<keyword evidence="12" id="KW-1185">Reference proteome</keyword>
<evidence type="ECO:0000259" key="7">
    <source>
        <dbReference type="Pfam" id="PF00931"/>
    </source>
</evidence>
<feature type="domain" description="Disease resistance N-terminal" evidence="8">
    <location>
        <begin position="12"/>
        <end position="94"/>
    </location>
</feature>
<evidence type="ECO:0000259" key="9">
    <source>
        <dbReference type="Pfam" id="PF23559"/>
    </source>
</evidence>
<dbReference type="InterPro" id="IPR044974">
    <property type="entry name" value="Disease_R_plants"/>
</dbReference>
<dbReference type="Gene3D" id="1.10.10.10">
    <property type="entry name" value="Winged helix-like DNA-binding domain superfamily/Winged helix DNA-binding domain"/>
    <property type="match status" value="1"/>
</dbReference>
<evidence type="ECO:0000256" key="3">
    <source>
        <dbReference type="ARBA" id="ARBA00022737"/>
    </source>
</evidence>
<feature type="domain" description="Disease resistance R13L4/SHOC-2-like LRR" evidence="10">
    <location>
        <begin position="561"/>
        <end position="929"/>
    </location>
</feature>
<dbReference type="SUPFAM" id="SSF52540">
    <property type="entry name" value="P-loop containing nucleoside triphosphate hydrolases"/>
    <property type="match status" value="1"/>
</dbReference>
<dbReference type="Gene3D" id="3.80.10.10">
    <property type="entry name" value="Ribonuclease Inhibitor"/>
    <property type="match status" value="1"/>
</dbReference>
<comment type="similarity">
    <text evidence="1">Belongs to the disease resistance NB-LRR family.</text>
</comment>
<dbReference type="Pfam" id="PF23598">
    <property type="entry name" value="LRR_14"/>
    <property type="match status" value="1"/>
</dbReference>
<dbReference type="SUPFAM" id="SSF52058">
    <property type="entry name" value="L domain-like"/>
    <property type="match status" value="1"/>
</dbReference>
<dbReference type="OrthoDB" id="602760at2759"/>
<dbReference type="InterPro" id="IPR002182">
    <property type="entry name" value="NB-ARC"/>
</dbReference>
<reference evidence="12" key="1">
    <citation type="journal article" date="2014" name="Science">
        <title>Ancient hybridizations among the ancestral genomes of bread wheat.</title>
        <authorList>
            <consortium name="International Wheat Genome Sequencing Consortium,"/>
            <person name="Marcussen T."/>
            <person name="Sandve S.R."/>
            <person name="Heier L."/>
            <person name="Spannagl M."/>
            <person name="Pfeifer M."/>
            <person name="Jakobsen K.S."/>
            <person name="Wulff B.B."/>
            <person name="Steuernagel B."/>
            <person name="Mayer K.F."/>
            <person name="Olsen O.A."/>
        </authorList>
    </citation>
    <scope>NUCLEOTIDE SEQUENCE [LARGE SCALE GENOMIC DNA]</scope>
    <source>
        <strain evidence="12">cv. AL8/78</strain>
    </source>
</reference>
<dbReference type="InterPro" id="IPR036388">
    <property type="entry name" value="WH-like_DNA-bd_sf"/>
</dbReference>
<dbReference type="PANTHER" id="PTHR23155:SF1107">
    <property type="entry name" value="OS08G0373000 PROTEIN"/>
    <property type="match status" value="1"/>
</dbReference>
<dbReference type="FunFam" id="1.10.10.10:FF:000322">
    <property type="entry name" value="Probable disease resistance protein At1g63360"/>
    <property type="match status" value="1"/>
</dbReference>
<name>A0A453Q6R9_AEGTS</name>
<dbReference type="InterPro" id="IPR042197">
    <property type="entry name" value="Apaf_helical"/>
</dbReference>
<dbReference type="GeneID" id="109736777"/>
<evidence type="ECO:0000259" key="10">
    <source>
        <dbReference type="Pfam" id="PF23598"/>
    </source>
</evidence>
<protein>
    <recommendedName>
        <fullName evidence="13">Disease resistance protein RPM1</fullName>
    </recommendedName>
</protein>
<reference evidence="11" key="5">
    <citation type="journal article" date="2021" name="G3 (Bethesda)">
        <title>Aegilops tauschii genome assembly Aet v5.0 features greater sequence contiguity and improved annotation.</title>
        <authorList>
            <person name="Wang L."/>
            <person name="Zhu T."/>
            <person name="Rodriguez J.C."/>
            <person name="Deal K.R."/>
            <person name="Dubcovsky J."/>
            <person name="McGuire P.E."/>
            <person name="Lux T."/>
            <person name="Spannagl M."/>
            <person name="Mayer K.F.X."/>
            <person name="Baldrich P."/>
            <person name="Meyers B.C."/>
            <person name="Huo N."/>
            <person name="Gu Y.Q."/>
            <person name="Zhou H."/>
            <person name="Devos K.M."/>
            <person name="Bennetzen J.L."/>
            <person name="Unver T."/>
            <person name="Budak H."/>
            <person name="Gulick P.J."/>
            <person name="Galiba G."/>
            <person name="Kalapos B."/>
            <person name="Nelson D.R."/>
            <person name="Li P."/>
            <person name="You F.M."/>
            <person name="Luo M.C."/>
            <person name="Dvorak J."/>
        </authorList>
    </citation>
    <scope>NUCLEOTIDE SEQUENCE [LARGE SCALE GENOMIC DNA]</scope>
    <source>
        <strain evidence="11">cv. AL8/78</strain>
    </source>
</reference>
<dbReference type="GO" id="GO:0042742">
    <property type="term" value="P:defense response to bacterium"/>
    <property type="evidence" value="ECO:0007669"/>
    <property type="project" value="UniProtKB-ARBA"/>
</dbReference>
<evidence type="ECO:0000313" key="11">
    <source>
        <dbReference type="EnsemblPlants" id="AET6Gv21003000.2"/>
    </source>
</evidence>
<dbReference type="GO" id="GO:0002758">
    <property type="term" value="P:innate immune response-activating signaling pathway"/>
    <property type="evidence" value="ECO:0007669"/>
    <property type="project" value="UniProtKB-ARBA"/>
</dbReference>
<evidence type="ECO:0000256" key="6">
    <source>
        <dbReference type="ARBA" id="ARBA00023054"/>
    </source>
</evidence>
<dbReference type="KEGG" id="ats:109736777"/>
<organism evidence="11 12">
    <name type="scientific">Aegilops tauschii subsp. strangulata</name>
    <name type="common">Goatgrass</name>
    <dbReference type="NCBI Taxonomy" id="200361"/>
    <lineage>
        <taxon>Eukaryota</taxon>
        <taxon>Viridiplantae</taxon>
        <taxon>Streptophyta</taxon>
        <taxon>Embryophyta</taxon>
        <taxon>Tracheophyta</taxon>
        <taxon>Spermatophyta</taxon>
        <taxon>Magnoliopsida</taxon>
        <taxon>Liliopsida</taxon>
        <taxon>Poales</taxon>
        <taxon>Poaceae</taxon>
        <taxon>BOP clade</taxon>
        <taxon>Pooideae</taxon>
        <taxon>Triticodae</taxon>
        <taxon>Triticeae</taxon>
        <taxon>Triticinae</taxon>
        <taxon>Aegilops</taxon>
    </lineage>
</organism>
<dbReference type="Gene3D" id="3.40.50.300">
    <property type="entry name" value="P-loop containing nucleotide triphosphate hydrolases"/>
    <property type="match status" value="1"/>
</dbReference>
<keyword evidence="5" id="KW-0611">Plant defense</keyword>
<dbReference type="InterPro" id="IPR032675">
    <property type="entry name" value="LRR_dom_sf"/>
</dbReference>
<evidence type="ECO:0000259" key="8">
    <source>
        <dbReference type="Pfam" id="PF18052"/>
    </source>
</evidence>
<dbReference type="InterPro" id="IPR027417">
    <property type="entry name" value="P-loop_NTPase"/>
</dbReference>
<accession>A0A453Q6R9</accession>
<evidence type="ECO:0008006" key="13">
    <source>
        <dbReference type="Google" id="ProtNLM"/>
    </source>
</evidence>
<feature type="domain" description="NB-ARC" evidence="7">
    <location>
        <begin position="196"/>
        <end position="354"/>
    </location>
</feature>
<dbReference type="InterPro" id="IPR041118">
    <property type="entry name" value="Rx_N"/>
</dbReference>
<dbReference type="InterPro" id="IPR038005">
    <property type="entry name" value="RX-like_CC"/>
</dbReference>
<dbReference type="InterPro" id="IPR055414">
    <property type="entry name" value="LRR_R13L4/SHOC2-like"/>
</dbReference>
<dbReference type="Gramene" id="AET6Gv21003000.2">
    <property type="protein sequence ID" value="AET6Gv21003000.2"/>
    <property type="gene ID" value="AET6Gv21003000"/>
</dbReference>
<dbReference type="InterPro" id="IPR058922">
    <property type="entry name" value="WHD_DRP"/>
</dbReference>
<evidence type="ECO:0000313" key="12">
    <source>
        <dbReference type="Proteomes" id="UP000015105"/>
    </source>
</evidence>
<dbReference type="Gene3D" id="1.10.8.430">
    <property type="entry name" value="Helical domain of apoptotic protease-activating factors"/>
    <property type="match status" value="1"/>
</dbReference>
<dbReference type="Pfam" id="PF18052">
    <property type="entry name" value="Rx_N"/>
    <property type="match status" value="1"/>
</dbReference>
<dbReference type="Pfam" id="PF00931">
    <property type="entry name" value="NB-ARC"/>
    <property type="match status" value="1"/>
</dbReference>
<dbReference type="Pfam" id="PF23559">
    <property type="entry name" value="WHD_DRP"/>
    <property type="match status" value="1"/>
</dbReference>
<reference evidence="12" key="2">
    <citation type="journal article" date="2017" name="Nat. Plants">
        <title>The Aegilops tauschii genome reveals multiple impacts of transposons.</title>
        <authorList>
            <person name="Zhao G."/>
            <person name="Zou C."/>
            <person name="Li K."/>
            <person name="Wang K."/>
            <person name="Li T."/>
            <person name="Gao L."/>
            <person name="Zhang X."/>
            <person name="Wang H."/>
            <person name="Yang Z."/>
            <person name="Liu X."/>
            <person name="Jiang W."/>
            <person name="Mao L."/>
            <person name="Kong X."/>
            <person name="Jiao Y."/>
            <person name="Jia J."/>
        </authorList>
    </citation>
    <scope>NUCLEOTIDE SEQUENCE [LARGE SCALE GENOMIC DNA]</scope>
    <source>
        <strain evidence="12">cv. AL8/78</strain>
    </source>
</reference>
<evidence type="ECO:0000256" key="1">
    <source>
        <dbReference type="ARBA" id="ARBA00008894"/>
    </source>
</evidence>
<evidence type="ECO:0000256" key="4">
    <source>
        <dbReference type="ARBA" id="ARBA00022741"/>
    </source>
</evidence>
<dbReference type="PANTHER" id="PTHR23155">
    <property type="entry name" value="DISEASE RESISTANCE PROTEIN RP"/>
    <property type="match status" value="1"/>
</dbReference>
<dbReference type="EnsemblPlants" id="AET6Gv21003000.2">
    <property type="protein sequence ID" value="AET6Gv21003000.2"/>
    <property type="gene ID" value="AET6Gv21003000"/>
</dbReference>
<dbReference type="STRING" id="200361.A0A453Q6R9"/>
<evidence type="ECO:0000256" key="5">
    <source>
        <dbReference type="ARBA" id="ARBA00022821"/>
    </source>
</evidence>
<dbReference type="CDD" id="cd14798">
    <property type="entry name" value="RX-CC_like"/>
    <property type="match status" value="1"/>
</dbReference>
<dbReference type="RefSeq" id="XP_020151572.1">
    <property type="nucleotide sequence ID" value="XM_020295983.2"/>
</dbReference>
<reference evidence="11" key="3">
    <citation type="journal article" date="2017" name="Nature">
        <title>Genome sequence of the progenitor of the wheat D genome Aegilops tauschii.</title>
        <authorList>
            <person name="Luo M.C."/>
            <person name="Gu Y.Q."/>
            <person name="Puiu D."/>
            <person name="Wang H."/>
            <person name="Twardziok S.O."/>
            <person name="Deal K.R."/>
            <person name="Huo N."/>
            <person name="Zhu T."/>
            <person name="Wang L."/>
            <person name="Wang Y."/>
            <person name="McGuire P.E."/>
            <person name="Liu S."/>
            <person name="Long H."/>
            <person name="Ramasamy R.K."/>
            <person name="Rodriguez J.C."/>
            <person name="Van S.L."/>
            <person name="Yuan L."/>
            <person name="Wang Z."/>
            <person name="Xia Z."/>
            <person name="Xiao L."/>
            <person name="Anderson O.D."/>
            <person name="Ouyang S."/>
            <person name="Liang Y."/>
            <person name="Zimin A.V."/>
            <person name="Pertea G."/>
            <person name="Qi P."/>
            <person name="Bennetzen J.L."/>
            <person name="Dai X."/>
            <person name="Dawson M.W."/>
            <person name="Muller H.G."/>
            <person name="Kugler K."/>
            <person name="Rivarola-Duarte L."/>
            <person name="Spannagl M."/>
            <person name="Mayer K.F.X."/>
            <person name="Lu F.H."/>
            <person name="Bevan M.W."/>
            <person name="Leroy P."/>
            <person name="Li P."/>
            <person name="You F.M."/>
            <person name="Sun Q."/>
            <person name="Liu Z."/>
            <person name="Lyons E."/>
            <person name="Wicker T."/>
            <person name="Salzberg S.L."/>
            <person name="Devos K.M."/>
            <person name="Dvorak J."/>
        </authorList>
    </citation>
    <scope>NUCLEOTIDE SEQUENCE [LARGE SCALE GENOMIC DNA]</scope>
    <source>
        <strain evidence="11">cv. AL8/78</strain>
    </source>
</reference>
<evidence type="ECO:0000256" key="2">
    <source>
        <dbReference type="ARBA" id="ARBA00022614"/>
    </source>
</evidence>
<sequence>MEGALVSAATGALRPILGKLYTLFGDEYKRFRTVHKEIKSLTRELAAMDAFLLKMSEEEEPNVQDKVWMNEVRELSYDMEDTIDDFMKHVDDKDTNPDGFIEKIKSSIWKMKARRRIGSEIPELKKQIIEVGDRNERYKSRETIFKAHEASSYTRNAVVDPRALAIFEQASKLVGIDKPKVEITKLLTEQEGCVSAKKQLKLVSIIGCGGMGKTTLANQVYQDLKGKFECWAFLSVSRNPNMMNLLRTILSEVSGQSYVNTEAGSIQQLISKIVDVLADKRYFVVVDDIWDVDTWDVIKCAFPMTSYGSIIITTTRMNDVAESCRSSCSGCIYNMRPLEMVHSRQLFHRRLFHSNEDCPSDLQNISDEILKKCAGLPLAIIAISGLLATTERTEHMWNQVKHSIGRALERNRSVEAMIKILSLSYFDLPPNLKTCLLYLSIFPEDSVIEKKALICRWIAEGFIHKDGRYSAHQLGERCFNELLNRSLIQVAWTNEYGEVESCRVHDIILDFIISKSIEENFVTLVGIPYIATRTQSKVRRLSLQVVEEGNSIRKIDMVLSHVRSLNVFGHSLEIPPLNEFGHLRILDLELCHQVVNHHIANIGRLFQLRHLNLRWTEVSELPKEIGHLCFLEMLDIRGTQVQELPSTIVNLRRLVDMLHDSGVKLPIGIDKMQALEMLEEVNAYRQPFNFPQELGQLQNLRKLALNFEGGSISVQEHEEEQCNKSIASALRKLGTQNIRSLTTVCGGRFLQQGPLCPVPLSLQEFIMTKGSHVEQVPKWVSSLVKLQKLRLEVNKFTQEDLQVLGNLPALLILEVNGLGKYSRTTFTVSHEIGFRCLRKLFLGACDWMVFEAGSMPKLEKLEIGICFYSSSDSSTASGSGGSAFDFGMENLPSLITLKFAIYGWNDSTLAAAQAAIERAVGTHPNRPTLIFQKMRG</sequence>
<dbReference type="GO" id="GO:0043531">
    <property type="term" value="F:ADP binding"/>
    <property type="evidence" value="ECO:0007669"/>
    <property type="project" value="InterPro"/>
</dbReference>
<dbReference type="GO" id="GO:0009626">
    <property type="term" value="P:plant-type hypersensitive response"/>
    <property type="evidence" value="ECO:0007669"/>
    <property type="project" value="UniProtKB-ARBA"/>
</dbReference>
<keyword evidence="6" id="KW-0175">Coiled coil</keyword>
<keyword evidence="2" id="KW-0433">Leucine-rich repeat</keyword>
<dbReference type="FunFam" id="3.40.50.300:FF:001091">
    <property type="entry name" value="Probable disease resistance protein At1g61300"/>
    <property type="match status" value="1"/>
</dbReference>
<feature type="domain" description="Disease resistance protein winged helix" evidence="9">
    <location>
        <begin position="441"/>
        <end position="512"/>
    </location>
</feature>
<reference evidence="11" key="4">
    <citation type="submission" date="2019-03" db="UniProtKB">
        <authorList>
            <consortium name="EnsemblPlants"/>
        </authorList>
    </citation>
    <scope>IDENTIFICATION</scope>
</reference>
<dbReference type="AlphaFoldDB" id="A0A453Q6R9"/>
<dbReference type="Proteomes" id="UP000015105">
    <property type="component" value="Chromosome 6D"/>
</dbReference>
<proteinExistence type="inferred from homology"/>